<dbReference type="GeneID" id="63817557"/>
<protein>
    <recommendedName>
        <fullName evidence="3">HNH nuclease domain-containing protein</fullName>
    </recommendedName>
</protein>
<reference evidence="1 2" key="1">
    <citation type="journal article" date="2018" name="Proc. Natl. Acad. Sci. U.S.A.">
        <title>Linking secondary metabolites to gene clusters through genome sequencing of six diverse Aspergillus species.</title>
        <authorList>
            <person name="Kaerboelling I."/>
            <person name="Vesth T.C."/>
            <person name="Frisvad J.C."/>
            <person name="Nybo J.L."/>
            <person name="Theobald S."/>
            <person name="Kuo A."/>
            <person name="Bowyer P."/>
            <person name="Matsuda Y."/>
            <person name="Mondo S."/>
            <person name="Lyhne E.K."/>
            <person name="Kogle M.E."/>
            <person name="Clum A."/>
            <person name="Lipzen A."/>
            <person name="Salamov A."/>
            <person name="Ngan C.Y."/>
            <person name="Daum C."/>
            <person name="Chiniquy J."/>
            <person name="Barry K."/>
            <person name="LaButti K."/>
            <person name="Haridas S."/>
            <person name="Simmons B.A."/>
            <person name="Magnuson J.K."/>
            <person name="Mortensen U.H."/>
            <person name="Larsen T.O."/>
            <person name="Grigoriev I.V."/>
            <person name="Baker S.E."/>
            <person name="Andersen M.R."/>
        </authorList>
    </citation>
    <scope>NUCLEOTIDE SEQUENCE [LARGE SCALE GENOMIC DNA]</scope>
    <source>
        <strain evidence="1 2">IBT 24754</strain>
    </source>
</reference>
<dbReference type="VEuPathDB" id="FungiDB:P175DRAFT_0556093"/>
<gene>
    <name evidence="1" type="ORF">P175DRAFT_0556093</name>
</gene>
<evidence type="ECO:0008006" key="3">
    <source>
        <dbReference type="Google" id="ProtNLM"/>
    </source>
</evidence>
<dbReference type="EMBL" id="MSFN02000002">
    <property type="protein sequence ID" value="PTU23451.1"/>
    <property type="molecule type" value="Genomic_DNA"/>
</dbReference>
<name>A0A2T5M4J1_9EURO</name>
<proteinExistence type="predicted"/>
<dbReference type="Proteomes" id="UP000244073">
    <property type="component" value="Unassembled WGS sequence"/>
</dbReference>
<dbReference type="OrthoDB" id="2104739at2759"/>
<accession>A0A2T5M4J1</accession>
<dbReference type="AlphaFoldDB" id="A0A2T5M4J1"/>
<comment type="caution">
    <text evidence="1">The sequence shown here is derived from an EMBL/GenBank/DDBJ whole genome shotgun (WGS) entry which is preliminary data.</text>
</comment>
<organism evidence="1 2">
    <name type="scientific">Aspergillus ochraceoroseus IBT 24754</name>
    <dbReference type="NCBI Taxonomy" id="1392256"/>
    <lineage>
        <taxon>Eukaryota</taxon>
        <taxon>Fungi</taxon>
        <taxon>Dikarya</taxon>
        <taxon>Ascomycota</taxon>
        <taxon>Pezizomycotina</taxon>
        <taxon>Eurotiomycetes</taxon>
        <taxon>Eurotiomycetidae</taxon>
        <taxon>Eurotiales</taxon>
        <taxon>Aspergillaceae</taxon>
        <taxon>Aspergillus</taxon>
        <taxon>Aspergillus subgen. Nidulantes</taxon>
    </lineage>
</organism>
<evidence type="ECO:0000313" key="1">
    <source>
        <dbReference type="EMBL" id="PTU23451.1"/>
    </source>
</evidence>
<evidence type="ECO:0000313" key="2">
    <source>
        <dbReference type="Proteomes" id="UP000244073"/>
    </source>
</evidence>
<dbReference type="RefSeq" id="XP_040754843.1">
    <property type="nucleotide sequence ID" value="XM_040900673.1"/>
</dbReference>
<sequence>MSPNPFMEKKNGGYKQVCQVLKGGLDLNFIVLVDLMPVSSRQRISTLRQSCLVRDHYRCVISRNFDWREAERRFEQDGEDCKDDDGNLLRDESNNRFQFLEVAHILPHSLTAVSSGETDL</sequence>